<evidence type="ECO:0000259" key="3">
    <source>
        <dbReference type="Pfam" id="PF00501"/>
    </source>
</evidence>
<evidence type="ECO:0000259" key="5">
    <source>
        <dbReference type="Pfam" id="PF16177"/>
    </source>
</evidence>
<keyword evidence="2" id="KW-0472">Membrane</keyword>
<keyword evidence="2" id="KW-1133">Transmembrane helix</keyword>
<accession>A0ABR2Z2U9</accession>
<dbReference type="InterPro" id="IPR000873">
    <property type="entry name" value="AMP-dep_synth/lig_dom"/>
</dbReference>
<comment type="similarity">
    <text evidence="1">Belongs to the ATP-dependent AMP-binding enzyme family.</text>
</comment>
<feature type="domain" description="AMP-binding enzyme C-terminal" evidence="4">
    <location>
        <begin position="629"/>
        <end position="702"/>
    </location>
</feature>
<keyword evidence="7" id="KW-1185">Reference proteome</keyword>
<dbReference type="InterPro" id="IPR020845">
    <property type="entry name" value="AMP-binding_CS"/>
</dbReference>
<dbReference type="InterPro" id="IPR042099">
    <property type="entry name" value="ANL_N_sf"/>
</dbReference>
<dbReference type="PROSITE" id="PS00455">
    <property type="entry name" value="AMP_BINDING"/>
    <property type="match status" value="1"/>
</dbReference>
<dbReference type="Pfam" id="PF16177">
    <property type="entry name" value="ACAS_N"/>
    <property type="match status" value="1"/>
</dbReference>
<evidence type="ECO:0000259" key="4">
    <source>
        <dbReference type="Pfam" id="PF13193"/>
    </source>
</evidence>
<dbReference type="InterPro" id="IPR045851">
    <property type="entry name" value="AMP-bd_C_sf"/>
</dbReference>
<dbReference type="InterPro" id="IPR025110">
    <property type="entry name" value="AMP-bd_C"/>
</dbReference>
<dbReference type="EMBL" id="JALJOT010000001">
    <property type="protein sequence ID" value="KAK9918502.1"/>
    <property type="molecule type" value="Genomic_DNA"/>
</dbReference>
<evidence type="ECO:0000313" key="7">
    <source>
        <dbReference type="Proteomes" id="UP001491310"/>
    </source>
</evidence>
<feature type="domain" description="AMP-dependent synthetase/ligase" evidence="3">
    <location>
        <begin position="183"/>
        <end position="552"/>
    </location>
</feature>
<evidence type="ECO:0000256" key="1">
    <source>
        <dbReference type="ARBA" id="ARBA00006432"/>
    </source>
</evidence>
<dbReference type="Proteomes" id="UP001491310">
    <property type="component" value="Unassembled WGS sequence"/>
</dbReference>
<dbReference type="PANTHER" id="PTHR44378">
    <property type="entry name" value="ACYL-ACTIVATING ENZYME 17, PEROXISOMAL-RELATED"/>
    <property type="match status" value="1"/>
</dbReference>
<reference evidence="6 7" key="1">
    <citation type="journal article" date="2024" name="Nat. Commun.">
        <title>Phylogenomics reveals the evolutionary origins of lichenization in chlorophyte algae.</title>
        <authorList>
            <person name="Puginier C."/>
            <person name="Libourel C."/>
            <person name="Otte J."/>
            <person name="Skaloud P."/>
            <person name="Haon M."/>
            <person name="Grisel S."/>
            <person name="Petersen M."/>
            <person name="Berrin J.G."/>
            <person name="Delaux P.M."/>
            <person name="Dal Grande F."/>
            <person name="Keller J."/>
        </authorList>
    </citation>
    <scope>NUCLEOTIDE SEQUENCE [LARGE SCALE GENOMIC DNA]</scope>
    <source>
        <strain evidence="6 7">SAG 216-7</strain>
    </source>
</reference>
<dbReference type="InterPro" id="IPR032387">
    <property type="entry name" value="ACAS_N"/>
</dbReference>
<feature type="domain" description="Acetyl-coenzyme A synthetase N-terminal" evidence="5">
    <location>
        <begin position="126"/>
        <end position="176"/>
    </location>
</feature>
<organism evidence="6 7">
    <name type="scientific">Coccomyxa subellipsoidea</name>
    <dbReference type="NCBI Taxonomy" id="248742"/>
    <lineage>
        <taxon>Eukaryota</taxon>
        <taxon>Viridiplantae</taxon>
        <taxon>Chlorophyta</taxon>
        <taxon>core chlorophytes</taxon>
        <taxon>Trebouxiophyceae</taxon>
        <taxon>Trebouxiophyceae incertae sedis</taxon>
        <taxon>Coccomyxaceae</taxon>
        <taxon>Coccomyxa</taxon>
    </lineage>
</organism>
<dbReference type="Gene3D" id="3.30.300.30">
    <property type="match status" value="1"/>
</dbReference>
<name>A0ABR2Z2U9_9CHLO</name>
<dbReference type="PANTHER" id="PTHR44378:SF2">
    <property type="entry name" value="ACYL-ACTIVATING ENZYME 17, PEROXISOMAL-RELATED"/>
    <property type="match status" value="1"/>
</dbReference>
<proteinExistence type="inferred from homology"/>
<protein>
    <recommendedName>
        <fullName evidence="8">Acetyl-CoA synthetase-like protein</fullName>
    </recommendedName>
</protein>
<dbReference type="SUPFAM" id="SSF56801">
    <property type="entry name" value="Acetyl-CoA synthetase-like"/>
    <property type="match status" value="1"/>
</dbReference>
<evidence type="ECO:0008006" key="8">
    <source>
        <dbReference type="Google" id="ProtNLM"/>
    </source>
</evidence>
<sequence length="718" mass="78583">MDLDQDKLTTEDLVKHGLSDAEARKVFVSIQQFFNSTESKTPSEVWRYLSKYILEPDHPFTLHAMLLKMVFKGWDTSVKGPVPVWIPTAAGVRETNLAAFMSTFQAEEWQRGKTGNAQTDLDLLQRISNSDPEAFWPPVLDHLRIRFHQKPSRILQRASNPDDMLWLPGARMNIAESVLCVRDQDAPALLWAEEESPQLVHALTLGELRLRAQHFAAALRAAGHTPGQAIAIDMPMTVESVVAYFGIVLAGCAVVSIADSFAAGEIAMRLRISNAAAIVTQDVIGRGSKLHPLYARVVKAKAPSAIVVPANVSAGLQVSLRRGDVSWEEFLSGAPLHGPFQAHVGEVSDVTNILFSSGTTGEPKAIPWTHVTPIRCGVDAWAHQDVRRGDVVAWPTNLGWMMGPWLLYAALLNAAAVALFQGSPLARPFGVFIERAQVNVLGLVPSIAKAWRASDCMKGLRWTALRCYSSTGEASAPEDYHWLMARAGYKPVIEICGGTEIGGGFLAGSMLQPQSPSTFSIPTMGANFVLLAASGRQSMHGERTAMVGELAVVPPLLGSSQRLLNRDHFSVYYKDMENLVGTSVPLRRHGDEFERLPKGYYKALGRCDDTMNLGGIKVSSVELERACVESVSSIIEAAAVGVPAPGGGPEQLVLFLVPRGKRESTDSVKRQCQAAIRSKLNPLFKVERVLWRDSLPRTASNKVMRRVLRDELRSHSRL</sequence>
<dbReference type="Pfam" id="PF13193">
    <property type="entry name" value="AMP-binding_C"/>
    <property type="match status" value="1"/>
</dbReference>
<dbReference type="Gene3D" id="3.40.50.12780">
    <property type="entry name" value="N-terminal domain of ligase-like"/>
    <property type="match status" value="1"/>
</dbReference>
<evidence type="ECO:0000256" key="2">
    <source>
        <dbReference type="SAM" id="Phobius"/>
    </source>
</evidence>
<gene>
    <name evidence="6" type="ORF">WJX75_004525</name>
</gene>
<evidence type="ECO:0000313" key="6">
    <source>
        <dbReference type="EMBL" id="KAK9918502.1"/>
    </source>
</evidence>
<keyword evidence="2" id="KW-0812">Transmembrane</keyword>
<dbReference type="Pfam" id="PF00501">
    <property type="entry name" value="AMP-binding"/>
    <property type="match status" value="1"/>
</dbReference>
<feature type="transmembrane region" description="Helical" evidence="2">
    <location>
        <begin position="241"/>
        <end position="262"/>
    </location>
</feature>
<comment type="caution">
    <text evidence="6">The sequence shown here is derived from an EMBL/GenBank/DDBJ whole genome shotgun (WGS) entry which is preliminary data.</text>
</comment>